<dbReference type="Gene3D" id="1.10.490.50">
    <property type="entry name" value="Antibiotic binding domain of TipA-like multidrug resistance regulators"/>
    <property type="match status" value="1"/>
</dbReference>
<dbReference type="InterPro" id="IPR012925">
    <property type="entry name" value="TipAS_dom"/>
</dbReference>
<accession>A0A6N8JK47</accession>
<dbReference type="AlphaFoldDB" id="A0A6N8JK47"/>
<reference evidence="2 3" key="1">
    <citation type="submission" date="2019-12" db="EMBL/GenBank/DDBJ databases">
        <title>Microbes associate with the intestines of laboratory mice.</title>
        <authorList>
            <person name="Navarre W."/>
            <person name="Wong E."/>
        </authorList>
    </citation>
    <scope>NUCLEOTIDE SEQUENCE [LARGE SCALE GENOMIC DNA]</scope>
    <source>
        <strain evidence="2 3">NM66_B29</strain>
    </source>
</reference>
<evidence type="ECO:0000259" key="1">
    <source>
        <dbReference type="Pfam" id="PF07739"/>
    </source>
</evidence>
<proteinExistence type="predicted"/>
<name>A0A6N8JK47_9ACTN</name>
<evidence type="ECO:0000313" key="3">
    <source>
        <dbReference type="Proteomes" id="UP000463388"/>
    </source>
</evidence>
<dbReference type="EMBL" id="WSRR01000003">
    <property type="protein sequence ID" value="MVX60228.1"/>
    <property type="molecule type" value="Genomic_DNA"/>
</dbReference>
<dbReference type="SUPFAM" id="SSF89082">
    <property type="entry name" value="Antibiotic binding domain of TipA-like multidrug resistance regulators"/>
    <property type="match status" value="1"/>
</dbReference>
<dbReference type="Proteomes" id="UP000463388">
    <property type="component" value="Unassembled WGS sequence"/>
</dbReference>
<dbReference type="Pfam" id="PF07739">
    <property type="entry name" value="TipAS"/>
    <property type="match status" value="1"/>
</dbReference>
<comment type="caution">
    <text evidence="2">The sequence shown here is derived from an EMBL/GenBank/DDBJ whole genome shotgun (WGS) entry which is preliminary data.</text>
</comment>
<dbReference type="InterPro" id="IPR036244">
    <property type="entry name" value="TipA-like_antibiotic-bd"/>
</dbReference>
<gene>
    <name evidence="2" type="ORF">GKZ27_01915</name>
</gene>
<protein>
    <recommendedName>
        <fullName evidence="1">TipAS antibiotic-recognition domain-containing protein</fullName>
    </recommendedName>
</protein>
<organism evidence="2 3">
    <name type="scientific">Adlercreutzia mucosicola</name>
    <dbReference type="NCBI Taxonomy" id="580026"/>
    <lineage>
        <taxon>Bacteria</taxon>
        <taxon>Bacillati</taxon>
        <taxon>Actinomycetota</taxon>
        <taxon>Coriobacteriia</taxon>
        <taxon>Eggerthellales</taxon>
        <taxon>Eggerthellaceae</taxon>
        <taxon>Adlercreutzia</taxon>
    </lineage>
</organism>
<dbReference type="OrthoDB" id="9809391at2"/>
<feature type="domain" description="TipAS antibiotic-recognition" evidence="1">
    <location>
        <begin position="22"/>
        <end position="64"/>
    </location>
</feature>
<evidence type="ECO:0000313" key="2">
    <source>
        <dbReference type="EMBL" id="MVX60228.1"/>
    </source>
</evidence>
<keyword evidence="3" id="KW-1185">Reference proteome</keyword>
<sequence>MRPVLIFSVVSYARRRQSHGTASSSEAHAVLAEGYVADPRFTTYYDSAAGEGATAFLRDALVAWCAEQGK</sequence>